<dbReference type="InterPro" id="IPR036388">
    <property type="entry name" value="WH-like_DNA-bd_sf"/>
</dbReference>
<keyword evidence="6" id="KW-1185">Reference proteome</keyword>
<name>A0A7X8SNP9_9BACT</name>
<organism evidence="5 6">
    <name type="scientific">Flammeovirga agarivorans</name>
    <dbReference type="NCBI Taxonomy" id="2726742"/>
    <lineage>
        <taxon>Bacteria</taxon>
        <taxon>Pseudomonadati</taxon>
        <taxon>Bacteroidota</taxon>
        <taxon>Cytophagia</taxon>
        <taxon>Cytophagales</taxon>
        <taxon>Flammeovirgaceae</taxon>
        <taxon>Flammeovirga</taxon>
    </lineage>
</organism>
<evidence type="ECO:0000313" key="6">
    <source>
        <dbReference type="Proteomes" id="UP000585050"/>
    </source>
</evidence>
<gene>
    <name evidence="5" type="ORF">HGP29_19980</name>
</gene>
<dbReference type="EMBL" id="JABAIL010000006">
    <property type="protein sequence ID" value="NLR93487.1"/>
    <property type="molecule type" value="Genomic_DNA"/>
</dbReference>
<dbReference type="PROSITE" id="PS50043">
    <property type="entry name" value="HTH_LUXR_2"/>
    <property type="match status" value="1"/>
</dbReference>
<dbReference type="InterPro" id="IPR000792">
    <property type="entry name" value="Tscrpt_reg_LuxR_C"/>
</dbReference>
<proteinExistence type="predicted"/>
<dbReference type="InterPro" id="IPR016032">
    <property type="entry name" value="Sig_transdc_resp-reg_C-effctor"/>
</dbReference>
<keyword evidence="3" id="KW-0804">Transcription</keyword>
<dbReference type="PANTHER" id="PTHR44688:SF16">
    <property type="entry name" value="DNA-BINDING TRANSCRIPTIONAL ACTIVATOR DEVR_DOSR"/>
    <property type="match status" value="1"/>
</dbReference>
<accession>A0A7X8SNP9</accession>
<dbReference type="SUPFAM" id="SSF46894">
    <property type="entry name" value="C-terminal effector domain of the bipartite response regulators"/>
    <property type="match status" value="1"/>
</dbReference>
<dbReference type="PRINTS" id="PR00038">
    <property type="entry name" value="HTHLUXR"/>
</dbReference>
<dbReference type="RefSeq" id="WP_168884197.1">
    <property type="nucleotide sequence ID" value="NZ_JABAIL010000006.1"/>
</dbReference>
<dbReference type="PANTHER" id="PTHR44688">
    <property type="entry name" value="DNA-BINDING TRANSCRIPTIONAL ACTIVATOR DEVR_DOSR"/>
    <property type="match status" value="1"/>
</dbReference>
<dbReference type="GO" id="GO:0003677">
    <property type="term" value="F:DNA binding"/>
    <property type="evidence" value="ECO:0007669"/>
    <property type="project" value="UniProtKB-KW"/>
</dbReference>
<comment type="caution">
    <text evidence="5">The sequence shown here is derived from an EMBL/GenBank/DDBJ whole genome shotgun (WGS) entry which is preliminary data.</text>
</comment>
<dbReference type="Pfam" id="PF00196">
    <property type="entry name" value="GerE"/>
    <property type="match status" value="1"/>
</dbReference>
<evidence type="ECO:0000256" key="2">
    <source>
        <dbReference type="ARBA" id="ARBA00023125"/>
    </source>
</evidence>
<dbReference type="GO" id="GO:0006355">
    <property type="term" value="P:regulation of DNA-templated transcription"/>
    <property type="evidence" value="ECO:0007669"/>
    <property type="project" value="InterPro"/>
</dbReference>
<dbReference type="SMART" id="SM00421">
    <property type="entry name" value="HTH_LUXR"/>
    <property type="match status" value="1"/>
</dbReference>
<keyword evidence="1" id="KW-0805">Transcription regulation</keyword>
<protein>
    <submittedName>
        <fullName evidence="5">Helix-turn-helix transcriptional regulator</fullName>
    </submittedName>
</protein>
<dbReference type="AlphaFoldDB" id="A0A7X8SNP9"/>
<evidence type="ECO:0000313" key="5">
    <source>
        <dbReference type="EMBL" id="NLR93487.1"/>
    </source>
</evidence>
<dbReference type="Proteomes" id="UP000585050">
    <property type="component" value="Unassembled WGS sequence"/>
</dbReference>
<dbReference type="PROSITE" id="PS00622">
    <property type="entry name" value="HTH_LUXR_1"/>
    <property type="match status" value="1"/>
</dbReference>
<dbReference type="CDD" id="cd06170">
    <property type="entry name" value="LuxR_C_like"/>
    <property type="match status" value="1"/>
</dbReference>
<evidence type="ECO:0000259" key="4">
    <source>
        <dbReference type="PROSITE" id="PS50043"/>
    </source>
</evidence>
<dbReference type="Gene3D" id="1.10.10.10">
    <property type="entry name" value="Winged helix-like DNA-binding domain superfamily/Winged helix DNA-binding domain"/>
    <property type="match status" value="1"/>
</dbReference>
<evidence type="ECO:0000256" key="3">
    <source>
        <dbReference type="ARBA" id="ARBA00023163"/>
    </source>
</evidence>
<sequence length="205" mass="24557">MKSNIKLRPIPSILEFNATLESFTIETYKHFLFERLVNVSLIDMDTEHLKIDLKYNTIRVNEFINDNNKQQTSLPISFKIKTFKDDIIFYTFWVKDRVRNEINIIAFPAHDHQEMKLFKLYYEMYSIYVSQKQKYNTLSRREKEIASYISQGLSNKEIAELLFLSAHTIKNHKNNIMHKLEVNTSFSLLKTVYAYEFFTRELVMN</sequence>
<reference evidence="5 6" key="1">
    <citation type="submission" date="2020-04" db="EMBL/GenBank/DDBJ databases">
        <title>Flammeovirga sp. SR4, a novel species isolated from seawater.</title>
        <authorList>
            <person name="Wang X."/>
        </authorList>
    </citation>
    <scope>NUCLEOTIDE SEQUENCE [LARGE SCALE GENOMIC DNA]</scope>
    <source>
        <strain evidence="5 6">SR4</strain>
    </source>
</reference>
<feature type="domain" description="HTH luxR-type" evidence="4">
    <location>
        <begin position="131"/>
        <end position="196"/>
    </location>
</feature>
<keyword evidence="2" id="KW-0238">DNA-binding</keyword>
<evidence type="ECO:0000256" key="1">
    <source>
        <dbReference type="ARBA" id="ARBA00023015"/>
    </source>
</evidence>